<protein>
    <submittedName>
        <fullName evidence="5">Chitinase</fullName>
    </submittedName>
</protein>
<feature type="domain" description="Chitin-binding type-3" evidence="4">
    <location>
        <begin position="27"/>
        <end position="75"/>
    </location>
</feature>
<dbReference type="RefSeq" id="WP_061162241.1">
    <property type="nucleotide sequence ID" value="NZ_FCOI02000015.1"/>
</dbReference>
<keyword evidence="1" id="KW-0378">Hydrolase</keyword>
<reference evidence="6" key="1">
    <citation type="submission" date="2016-01" db="EMBL/GenBank/DDBJ databases">
        <authorList>
            <person name="Peeters Charlotte."/>
        </authorList>
    </citation>
    <scope>NUCLEOTIDE SEQUENCE [LARGE SCALE GENOMIC DNA]</scope>
</reference>
<dbReference type="CDD" id="cd12214">
    <property type="entry name" value="ChiA1_BD"/>
    <property type="match status" value="1"/>
</dbReference>
<dbReference type="GO" id="GO:0004553">
    <property type="term" value="F:hydrolase activity, hydrolyzing O-glycosyl compounds"/>
    <property type="evidence" value="ECO:0007669"/>
    <property type="project" value="InterPro"/>
</dbReference>
<dbReference type="GO" id="GO:0005576">
    <property type="term" value="C:extracellular region"/>
    <property type="evidence" value="ECO:0007669"/>
    <property type="project" value="InterPro"/>
</dbReference>
<dbReference type="Pfam" id="PF02839">
    <property type="entry name" value="CBM_5_12"/>
    <property type="match status" value="2"/>
</dbReference>
<dbReference type="SMART" id="SM00495">
    <property type="entry name" value="ChtBD3"/>
    <property type="match status" value="2"/>
</dbReference>
<evidence type="ECO:0000256" key="2">
    <source>
        <dbReference type="SAM" id="MobiDB-lite"/>
    </source>
</evidence>
<evidence type="ECO:0000313" key="5">
    <source>
        <dbReference type="EMBL" id="SAK71568.1"/>
    </source>
</evidence>
<dbReference type="Proteomes" id="UP000054624">
    <property type="component" value="Unassembled WGS sequence"/>
</dbReference>
<dbReference type="STRING" id="1777137.AWB76_04480"/>
<feature type="region of interest" description="Disordered" evidence="2">
    <location>
        <begin position="74"/>
        <end position="93"/>
    </location>
</feature>
<dbReference type="GO" id="GO:0005975">
    <property type="term" value="P:carbohydrate metabolic process"/>
    <property type="evidence" value="ECO:0007669"/>
    <property type="project" value="InterPro"/>
</dbReference>
<evidence type="ECO:0000256" key="1">
    <source>
        <dbReference type="ARBA" id="ARBA00022801"/>
    </source>
</evidence>
<evidence type="ECO:0000313" key="6">
    <source>
        <dbReference type="Proteomes" id="UP000054624"/>
    </source>
</evidence>
<feature type="compositionally biased region" description="Pro residues" evidence="2">
    <location>
        <begin position="84"/>
        <end position="93"/>
    </location>
</feature>
<dbReference type="SUPFAM" id="SSF51055">
    <property type="entry name" value="Carbohydrate binding domain"/>
    <property type="match status" value="2"/>
</dbReference>
<feature type="chain" id="PRO_5007622053" evidence="3">
    <location>
        <begin position="26"/>
        <end position="302"/>
    </location>
</feature>
<proteinExistence type="predicted"/>
<dbReference type="GO" id="GO:0030246">
    <property type="term" value="F:carbohydrate binding"/>
    <property type="evidence" value="ECO:0007669"/>
    <property type="project" value="InterPro"/>
</dbReference>
<evidence type="ECO:0000256" key="3">
    <source>
        <dbReference type="SAM" id="SignalP"/>
    </source>
</evidence>
<dbReference type="AlphaFoldDB" id="A0A158BNB1"/>
<feature type="compositionally biased region" description="Pro residues" evidence="2">
    <location>
        <begin position="157"/>
        <end position="195"/>
    </location>
</feature>
<dbReference type="InterPro" id="IPR003610">
    <property type="entry name" value="CBM5/12"/>
</dbReference>
<feature type="domain" description="Chitin-binding type-3" evidence="4">
    <location>
        <begin position="103"/>
        <end position="149"/>
    </location>
</feature>
<accession>A0A158BNB1</accession>
<sequence length="302" mass="31409">MKTMCLRKAKWALAGAIVISAAVYAAYPAWTEGTKYTAGSFVSYNGHDYQALQTHTALPGAGWTPSASPTLWKDLGASSGGSPAPAPAPTPIPTPAPAPAGCYAAWSATATYSNAGMRVTYNGRNYESKWWTQGEDPSQSGPYGAWKDLGTCNASPTPAPTPTPAPAPTPTPTPAPTPTPTPAPAPTPTPTPAPSPGSVTTTGKINFHLLLGAGSPQDSMTLDGDNYTDLIMSNIIAGVMYGYLVQQYFPGMQFEKDYLYGSVLGQLLQENLETQLYQASGNLIAPSKDQQAVMGGGQGGPY</sequence>
<evidence type="ECO:0000259" key="4">
    <source>
        <dbReference type="SMART" id="SM00495"/>
    </source>
</evidence>
<organism evidence="5 6">
    <name type="scientific">Caballeronia temeraria</name>
    <dbReference type="NCBI Taxonomy" id="1777137"/>
    <lineage>
        <taxon>Bacteria</taxon>
        <taxon>Pseudomonadati</taxon>
        <taxon>Pseudomonadota</taxon>
        <taxon>Betaproteobacteria</taxon>
        <taxon>Burkholderiales</taxon>
        <taxon>Burkholderiaceae</taxon>
        <taxon>Caballeronia</taxon>
    </lineage>
</organism>
<keyword evidence="6" id="KW-1185">Reference proteome</keyword>
<name>A0A158BNB1_9BURK</name>
<gene>
    <name evidence="5" type="ORF">AWB76_04480</name>
</gene>
<dbReference type="InterPro" id="IPR036573">
    <property type="entry name" value="CBM_sf_5/12"/>
</dbReference>
<dbReference type="Gene3D" id="2.10.10.20">
    <property type="entry name" value="Carbohydrate-binding module superfamily 5/12"/>
    <property type="match status" value="2"/>
</dbReference>
<keyword evidence="3" id="KW-0732">Signal</keyword>
<dbReference type="CDD" id="cd12215">
    <property type="entry name" value="ChiC_BD"/>
    <property type="match status" value="1"/>
</dbReference>
<feature type="region of interest" description="Disordered" evidence="2">
    <location>
        <begin position="132"/>
        <end position="201"/>
    </location>
</feature>
<dbReference type="EMBL" id="FCOI02000015">
    <property type="protein sequence ID" value="SAK71568.1"/>
    <property type="molecule type" value="Genomic_DNA"/>
</dbReference>
<feature type="signal peptide" evidence="3">
    <location>
        <begin position="1"/>
        <end position="25"/>
    </location>
</feature>